<feature type="transmembrane region" description="Helical" evidence="1">
    <location>
        <begin position="6"/>
        <end position="25"/>
    </location>
</feature>
<protein>
    <recommendedName>
        <fullName evidence="4">Cytochrome b561 domain-containing protein</fullName>
    </recommendedName>
</protein>
<organism evidence="2 3">
    <name type="scientific">Hydrogenobacter thermophilus (strain DSM 6534 / IAM 12695 / TK-6)</name>
    <dbReference type="NCBI Taxonomy" id="608538"/>
    <lineage>
        <taxon>Bacteria</taxon>
        <taxon>Pseudomonadati</taxon>
        <taxon>Aquificota</taxon>
        <taxon>Aquificia</taxon>
        <taxon>Aquificales</taxon>
        <taxon>Aquificaceae</taxon>
        <taxon>Hydrogenobacter</taxon>
    </lineage>
</organism>
<dbReference type="EMBL" id="AP011112">
    <property type="protein sequence ID" value="BAI69806.1"/>
    <property type="molecule type" value="Genomic_DNA"/>
</dbReference>
<evidence type="ECO:0000256" key="1">
    <source>
        <dbReference type="SAM" id="Phobius"/>
    </source>
</evidence>
<dbReference type="STRING" id="608538.HTH_1355"/>
<dbReference type="KEGG" id="hth:HTH_1355"/>
<proteinExistence type="predicted"/>
<dbReference type="KEGG" id="hte:Hydth_1346"/>
<dbReference type="OrthoDB" id="14749at2"/>
<accession>D3DJ04</accession>
<reference evidence="2 3" key="1">
    <citation type="journal article" date="2010" name="J. Bacteriol.">
        <title>Complete genome sequence of the thermophilic, obligately chemolithoautotrophic hydrogen-oxidizing bacterium Hydrogenobacter thermophilus TK-6.</title>
        <authorList>
            <person name="Arai H."/>
            <person name="Kanbe H."/>
            <person name="Ishii M."/>
            <person name="Igarashi Y."/>
        </authorList>
    </citation>
    <scope>NUCLEOTIDE SEQUENCE [LARGE SCALE GENOMIC DNA]</scope>
    <source>
        <strain evidence="3">DSM 6534 / IAM 12695 / TK-6 [Tokyo]</strain>
    </source>
</reference>
<feature type="transmembrane region" description="Helical" evidence="1">
    <location>
        <begin position="109"/>
        <end position="131"/>
    </location>
</feature>
<sequence length="133" mass="15081">MILHPLFAYTTILLSLIVFVLYALSLTLLKNSQAFRYALVMHGFLILVSLIAVLAGFSVSNVPLVQSKAPGVWLFPHKWNGIFLFVYTLLSFLLFWFKGADVGRKGIYVSVLGILIVMFQLFTGWMIRLVFFS</sequence>
<dbReference type="RefSeq" id="WP_012963986.1">
    <property type="nucleotide sequence ID" value="NC_013799.1"/>
</dbReference>
<dbReference type="AlphaFoldDB" id="D3DJ04"/>
<feature type="transmembrane region" description="Helical" evidence="1">
    <location>
        <begin position="37"/>
        <end position="59"/>
    </location>
</feature>
<evidence type="ECO:0008006" key="4">
    <source>
        <dbReference type="Google" id="ProtNLM"/>
    </source>
</evidence>
<keyword evidence="3" id="KW-1185">Reference proteome</keyword>
<keyword evidence="1" id="KW-1133">Transmembrane helix</keyword>
<name>D3DJ04_HYDTT</name>
<gene>
    <name evidence="2" type="ordered locus">HTH_1355</name>
</gene>
<evidence type="ECO:0000313" key="2">
    <source>
        <dbReference type="EMBL" id="BAI69806.1"/>
    </source>
</evidence>
<evidence type="ECO:0000313" key="3">
    <source>
        <dbReference type="Proteomes" id="UP000002574"/>
    </source>
</evidence>
<dbReference type="Proteomes" id="UP000002574">
    <property type="component" value="Chromosome"/>
</dbReference>
<feature type="transmembrane region" description="Helical" evidence="1">
    <location>
        <begin position="79"/>
        <end position="97"/>
    </location>
</feature>
<keyword evidence="1" id="KW-0472">Membrane</keyword>
<keyword evidence="1" id="KW-0812">Transmembrane</keyword>